<name>A0A8X6XKP7_9ARAC</name>
<gene>
    <name evidence="1" type="primary">X975_08509</name>
    <name evidence="1" type="ORF">TNIN_453631</name>
</gene>
<evidence type="ECO:0000313" key="1">
    <source>
        <dbReference type="EMBL" id="GFY55014.1"/>
    </source>
</evidence>
<accession>A0A8X6XKP7</accession>
<organism evidence="1 2">
    <name type="scientific">Trichonephila inaurata madagascariensis</name>
    <dbReference type="NCBI Taxonomy" id="2747483"/>
    <lineage>
        <taxon>Eukaryota</taxon>
        <taxon>Metazoa</taxon>
        <taxon>Ecdysozoa</taxon>
        <taxon>Arthropoda</taxon>
        <taxon>Chelicerata</taxon>
        <taxon>Arachnida</taxon>
        <taxon>Araneae</taxon>
        <taxon>Araneomorphae</taxon>
        <taxon>Entelegynae</taxon>
        <taxon>Araneoidea</taxon>
        <taxon>Nephilidae</taxon>
        <taxon>Trichonephila</taxon>
        <taxon>Trichonephila inaurata</taxon>
    </lineage>
</organism>
<dbReference type="Proteomes" id="UP000886998">
    <property type="component" value="Unassembled WGS sequence"/>
</dbReference>
<comment type="caution">
    <text evidence="1">The sequence shown here is derived from an EMBL/GenBank/DDBJ whole genome shotgun (WGS) entry which is preliminary data.</text>
</comment>
<dbReference type="AlphaFoldDB" id="A0A8X6XKP7"/>
<sequence>MKKAAGRIKADVSELYHLLKSELKALESLGRTKEKFSEFLEPLVESCLPETVLRAKEHNIELLLEANVIENILTAKSMKLSTGVTCYLPINQDSQAMKIRPVFNQRKRNRSNKGSNLIKLILDVIDRFMLYPIDLSSDIEKAFLQLSIIPENRDYLRFLLPTLEETKI</sequence>
<dbReference type="SUPFAM" id="SSF56672">
    <property type="entry name" value="DNA/RNA polymerases"/>
    <property type="match status" value="1"/>
</dbReference>
<keyword evidence="2" id="KW-1185">Reference proteome</keyword>
<proteinExistence type="predicted"/>
<dbReference type="OrthoDB" id="5967017at2759"/>
<dbReference type="InterPro" id="IPR043502">
    <property type="entry name" value="DNA/RNA_pol_sf"/>
</dbReference>
<evidence type="ECO:0000313" key="2">
    <source>
        <dbReference type="Proteomes" id="UP000886998"/>
    </source>
</evidence>
<reference evidence="1" key="1">
    <citation type="submission" date="2020-08" db="EMBL/GenBank/DDBJ databases">
        <title>Multicomponent nature underlies the extraordinary mechanical properties of spider dragline silk.</title>
        <authorList>
            <person name="Kono N."/>
            <person name="Nakamura H."/>
            <person name="Mori M."/>
            <person name="Yoshida Y."/>
            <person name="Ohtoshi R."/>
            <person name="Malay A.D."/>
            <person name="Moran D.A.P."/>
            <person name="Tomita M."/>
            <person name="Numata K."/>
            <person name="Arakawa K."/>
        </authorList>
    </citation>
    <scope>NUCLEOTIDE SEQUENCE</scope>
</reference>
<dbReference type="GO" id="GO:0071897">
    <property type="term" value="P:DNA biosynthetic process"/>
    <property type="evidence" value="ECO:0007669"/>
    <property type="project" value="UniProtKB-ARBA"/>
</dbReference>
<protein>
    <submittedName>
        <fullName evidence="1">Integrase catalytic domain-containing protein</fullName>
    </submittedName>
</protein>
<dbReference type="EMBL" id="BMAV01010132">
    <property type="protein sequence ID" value="GFY55014.1"/>
    <property type="molecule type" value="Genomic_DNA"/>
</dbReference>